<dbReference type="GeneID" id="59162405"/>
<keyword evidence="2" id="KW-0812">Transmembrane</keyword>
<dbReference type="EMBL" id="CP044548">
    <property type="protein sequence ID" value="QFQ31271.2"/>
    <property type="molecule type" value="Genomic_DNA"/>
</dbReference>
<protein>
    <recommendedName>
        <fullName evidence="5">Polysaccharide chain length determinant N-terminal domain-containing protein</fullName>
    </recommendedName>
</protein>
<feature type="transmembrane region" description="Helical" evidence="2">
    <location>
        <begin position="12"/>
        <end position="32"/>
    </location>
</feature>
<organism evidence="3 4">
    <name type="scientific">Janibacter melonis</name>
    <dbReference type="NCBI Taxonomy" id="262209"/>
    <lineage>
        <taxon>Bacteria</taxon>
        <taxon>Bacillati</taxon>
        <taxon>Actinomycetota</taxon>
        <taxon>Actinomycetes</taxon>
        <taxon>Micrococcales</taxon>
        <taxon>Intrasporangiaceae</taxon>
        <taxon>Janibacter</taxon>
    </lineage>
</organism>
<keyword evidence="2" id="KW-1133">Transmembrane helix</keyword>
<evidence type="ECO:0000256" key="1">
    <source>
        <dbReference type="SAM" id="MobiDB-lite"/>
    </source>
</evidence>
<evidence type="ECO:0000313" key="4">
    <source>
        <dbReference type="Proteomes" id="UP000271708"/>
    </source>
</evidence>
<evidence type="ECO:0000313" key="3">
    <source>
        <dbReference type="EMBL" id="QFQ31271.2"/>
    </source>
</evidence>
<dbReference type="AlphaFoldDB" id="A0A5P8FPY8"/>
<feature type="region of interest" description="Disordered" evidence="1">
    <location>
        <begin position="201"/>
        <end position="282"/>
    </location>
</feature>
<evidence type="ECO:0000256" key="2">
    <source>
        <dbReference type="SAM" id="Phobius"/>
    </source>
</evidence>
<sequence length="282" mass="29913">MQLRDVVSAGRRRWWVVVIGVLCALGAGYGAYATTPPTYEATATVLLLPPRATVEEGDNPLLQLGGLNEAVDVLVLELSGQDVRRRVEELQPDASYEVVNEPSTSSPVLLLTVRDVTSQGALQIRDELLATAPKSLSALQSKITSGSDQQITSRVVSSDKVAESVGRDRVRSALIALVGVGVLTLIALSMIDSALRRRAERRLTGPGRRGRGRTSPPTGVVLPPPVQGHAPGGHDGKLSPPPPVHDDLPSPETSRPETAPLQSSPDAPKATSALRDRRVPQP</sequence>
<dbReference type="Proteomes" id="UP000271708">
    <property type="component" value="Chromosome"/>
</dbReference>
<keyword evidence="2" id="KW-0472">Membrane</keyword>
<dbReference type="KEGG" id="jme:EEW87_014530"/>
<reference evidence="3 4" key="1">
    <citation type="submission" date="2019-09" db="EMBL/GenBank/DDBJ databases">
        <title>Complete Genome Sequence of Janibacter melonis M714 with both human health impact and industrial applications.</title>
        <authorList>
            <person name="Jin M."/>
            <person name="Zhao Q.R."/>
        </authorList>
    </citation>
    <scope>NUCLEOTIDE SEQUENCE [LARGE SCALE GENOMIC DNA]</scope>
    <source>
        <strain evidence="3 4">M714</strain>
    </source>
</reference>
<accession>A0A5P8FPY8</accession>
<proteinExistence type="predicted"/>
<gene>
    <name evidence="3" type="ORF">EEW87_014530</name>
</gene>
<dbReference type="RefSeq" id="WP_123092924.1">
    <property type="nucleotide sequence ID" value="NZ_CP044548.2"/>
</dbReference>
<feature type="transmembrane region" description="Helical" evidence="2">
    <location>
        <begin position="173"/>
        <end position="195"/>
    </location>
</feature>
<name>A0A5P8FPY8_9MICO</name>
<evidence type="ECO:0008006" key="5">
    <source>
        <dbReference type="Google" id="ProtNLM"/>
    </source>
</evidence>